<dbReference type="Gene3D" id="3.30.565.10">
    <property type="entry name" value="Histidine kinase-like ATPase, C-terminal domain"/>
    <property type="match status" value="1"/>
</dbReference>
<evidence type="ECO:0000256" key="6">
    <source>
        <dbReference type="ARBA" id="ARBA00022692"/>
    </source>
</evidence>
<comment type="subcellular location">
    <subcellularLocation>
        <location evidence="2">Membrane</location>
    </subcellularLocation>
</comment>
<dbReference type="InterPro" id="IPR050428">
    <property type="entry name" value="TCS_sensor_his_kinase"/>
</dbReference>
<evidence type="ECO:0000256" key="4">
    <source>
        <dbReference type="ARBA" id="ARBA00022553"/>
    </source>
</evidence>
<evidence type="ECO:0000256" key="1">
    <source>
        <dbReference type="ARBA" id="ARBA00000085"/>
    </source>
</evidence>
<evidence type="ECO:0000256" key="5">
    <source>
        <dbReference type="ARBA" id="ARBA00022679"/>
    </source>
</evidence>
<feature type="domain" description="Histidine kinase" evidence="11">
    <location>
        <begin position="246"/>
        <end position="443"/>
    </location>
</feature>
<dbReference type="EMBL" id="BJUS01000015">
    <property type="protein sequence ID" value="GEK73063.1"/>
    <property type="molecule type" value="Genomic_DNA"/>
</dbReference>
<dbReference type="EC" id="2.7.13.3" evidence="3"/>
<accession>A0ABQ0U5S0</accession>
<reference evidence="13 14" key="1">
    <citation type="submission" date="2019-07" db="EMBL/GenBank/DDBJ databases">
        <title>Whole genome shotgun sequence of Halomonas halophila NBRC 102604.</title>
        <authorList>
            <person name="Hosoyama A."/>
            <person name="Uohara A."/>
            <person name="Ohji S."/>
            <person name="Ichikawa N."/>
        </authorList>
    </citation>
    <scope>NUCLEOTIDE SEQUENCE [LARGE SCALE GENOMIC DNA]</scope>
    <source>
        <strain evidence="13 14">NBRC 102604</strain>
    </source>
</reference>
<dbReference type="InterPro" id="IPR003660">
    <property type="entry name" value="HAMP_dom"/>
</dbReference>
<dbReference type="PANTHER" id="PTHR45436:SF5">
    <property type="entry name" value="SENSOR HISTIDINE KINASE TRCS"/>
    <property type="match status" value="1"/>
</dbReference>
<keyword evidence="4" id="KW-0597">Phosphoprotein</keyword>
<evidence type="ECO:0000256" key="2">
    <source>
        <dbReference type="ARBA" id="ARBA00004370"/>
    </source>
</evidence>
<dbReference type="InterPro" id="IPR005467">
    <property type="entry name" value="His_kinase_dom"/>
</dbReference>
<dbReference type="Gene3D" id="1.10.287.130">
    <property type="match status" value="1"/>
</dbReference>
<evidence type="ECO:0000259" key="12">
    <source>
        <dbReference type="PROSITE" id="PS50885"/>
    </source>
</evidence>
<keyword evidence="14" id="KW-1185">Reference proteome</keyword>
<feature type="domain" description="HAMP" evidence="12">
    <location>
        <begin position="187"/>
        <end position="238"/>
    </location>
</feature>
<evidence type="ECO:0000256" key="8">
    <source>
        <dbReference type="ARBA" id="ARBA00022989"/>
    </source>
</evidence>
<keyword evidence="9" id="KW-0902">Two-component regulatory system</keyword>
<dbReference type="PANTHER" id="PTHR45436">
    <property type="entry name" value="SENSOR HISTIDINE KINASE YKOH"/>
    <property type="match status" value="1"/>
</dbReference>
<protein>
    <recommendedName>
        <fullName evidence="3">histidine kinase</fullName>
        <ecNumber evidence="3">2.7.13.3</ecNumber>
    </recommendedName>
</protein>
<evidence type="ECO:0000256" key="7">
    <source>
        <dbReference type="ARBA" id="ARBA00022777"/>
    </source>
</evidence>
<dbReference type="InterPro" id="IPR036890">
    <property type="entry name" value="HATPase_C_sf"/>
</dbReference>
<keyword evidence="7" id="KW-0418">Kinase</keyword>
<keyword evidence="6" id="KW-0812">Transmembrane</keyword>
<evidence type="ECO:0000313" key="13">
    <source>
        <dbReference type="EMBL" id="GEK73063.1"/>
    </source>
</evidence>
<sequence>MIPTRWSLARRLLLAAGVLVLVVLPLAGGGLAYTFRQTVTASFDERLDSMLRVLLASVEREPLSGRLTVAPALGDARFERVFSGWYWQVGDGQGTTRISRSLWDQRLPLSGSADGVTRRDITGPRGEPLRLIERRIRLANYPRPLRVGLAVSRQELDDEVARFEWLLWLSLLTLGVLLLGGLAAQIRWGLAPLRRLHADLREVEAGREERLGTRLPAELGELAGAMNEVLARDRRLIERGRAAAGNLAHALKTPISVLGTLAGRHPEPERIRAELTRLDEAVRHHLARASAAGGASLAGRVRVDEALAPVIDGLGRLAERRGIVLDAELEDALSLRVDAQDLQEMVGNLLENALNWAQGRVTLRVAGEAGEACLDIEDDGPGMSPEQREAALARGARLDERRSGSGLGLAIVEDLMALYGGRLTLEAAPLGGLAARIRLPLGGAA</sequence>
<keyword evidence="8" id="KW-1133">Transmembrane helix</keyword>
<evidence type="ECO:0000259" key="11">
    <source>
        <dbReference type="PROSITE" id="PS50109"/>
    </source>
</evidence>
<evidence type="ECO:0000256" key="10">
    <source>
        <dbReference type="ARBA" id="ARBA00023136"/>
    </source>
</evidence>
<evidence type="ECO:0000313" key="14">
    <source>
        <dbReference type="Proteomes" id="UP000321121"/>
    </source>
</evidence>
<dbReference type="InterPro" id="IPR003594">
    <property type="entry name" value="HATPase_dom"/>
</dbReference>
<dbReference type="PROSITE" id="PS50109">
    <property type="entry name" value="HIS_KIN"/>
    <property type="match status" value="1"/>
</dbReference>
<organism evidence="13 14">
    <name type="scientific">Halomonas halophila</name>
    <dbReference type="NCBI Taxonomy" id="29573"/>
    <lineage>
        <taxon>Bacteria</taxon>
        <taxon>Pseudomonadati</taxon>
        <taxon>Pseudomonadota</taxon>
        <taxon>Gammaproteobacteria</taxon>
        <taxon>Oceanospirillales</taxon>
        <taxon>Halomonadaceae</taxon>
        <taxon>Halomonas</taxon>
    </lineage>
</organism>
<dbReference type="InterPro" id="IPR004358">
    <property type="entry name" value="Sig_transdc_His_kin-like_C"/>
</dbReference>
<name>A0ABQ0U5S0_9GAMM</name>
<gene>
    <name evidence="13" type="ORF">HHA04nite_16070</name>
</gene>
<evidence type="ECO:0000256" key="9">
    <source>
        <dbReference type="ARBA" id="ARBA00023012"/>
    </source>
</evidence>
<dbReference type="RefSeq" id="WP_146908751.1">
    <property type="nucleotide sequence ID" value="NZ_BJUS01000015.1"/>
</dbReference>
<proteinExistence type="predicted"/>
<keyword evidence="5" id="KW-0808">Transferase</keyword>
<dbReference type="Proteomes" id="UP000321121">
    <property type="component" value="Unassembled WGS sequence"/>
</dbReference>
<comment type="caution">
    <text evidence="13">The sequence shown here is derived from an EMBL/GenBank/DDBJ whole genome shotgun (WGS) entry which is preliminary data.</text>
</comment>
<dbReference type="PRINTS" id="PR00344">
    <property type="entry name" value="BCTRLSENSOR"/>
</dbReference>
<dbReference type="PROSITE" id="PS50885">
    <property type="entry name" value="HAMP"/>
    <property type="match status" value="1"/>
</dbReference>
<keyword evidence="10" id="KW-0472">Membrane</keyword>
<dbReference type="SUPFAM" id="SSF55874">
    <property type="entry name" value="ATPase domain of HSP90 chaperone/DNA topoisomerase II/histidine kinase"/>
    <property type="match status" value="1"/>
</dbReference>
<dbReference type="Pfam" id="PF02518">
    <property type="entry name" value="HATPase_c"/>
    <property type="match status" value="1"/>
</dbReference>
<comment type="catalytic activity">
    <reaction evidence="1">
        <text>ATP + protein L-histidine = ADP + protein N-phospho-L-histidine.</text>
        <dbReference type="EC" id="2.7.13.3"/>
    </reaction>
</comment>
<dbReference type="SMART" id="SM00387">
    <property type="entry name" value="HATPase_c"/>
    <property type="match status" value="1"/>
</dbReference>
<evidence type="ECO:0000256" key="3">
    <source>
        <dbReference type="ARBA" id="ARBA00012438"/>
    </source>
</evidence>